<feature type="domain" description="Glycoside hydrolase family 65 C-terminal" evidence="7">
    <location>
        <begin position="733"/>
        <end position="794"/>
    </location>
</feature>
<gene>
    <name evidence="9" type="ORF">SAMN05216548_104241</name>
</gene>
<feature type="domain" description="Glycoside hydrolase family 65 central catalytic" evidence="6">
    <location>
        <begin position="329"/>
        <end position="722"/>
    </location>
</feature>
<dbReference type="InterPro" id="IPR005194">
    <property type="entry name" value="Glyco_hydro_65_C"/>
</dbReference>
<dbReference type="PANTHER" id="PTHR11051">
    <property type="entry name" value="GLYCOSYL HYDROLASE-RELATED"/>
    <property type="match status" value="1"/>
</dbReference>
<dbReference type="EMBL" id="FOFG01000004">
    <property type="protein sequence ID" value="SEQ42579.1"/>
    <property type="molecule type" value="Genomic_DNA"/>
</dbReference>
<dbReference type="GO" id="GO:0005975">
    <property type="term" value="P:carbohydrate metabolic process"/>
    <property type="evidence" value="ECO:0007669"/>
    <property type="project" value="InterPro"/>
</dbReference>
<evidence type="ECO:0000259" key="6">
    <source>
        <dbReference type="Pfam" id="PF03632"/>
    </source>
</evidence>
<proteinExistence type="inferred from homology"/>
<sequence length="833" mass="94298">MNSGVEPQTVGTGSDDGWRVVFGDYDPKTETQREALFTLGNGVFTTRGASPFDEASEFHYPGTYRAGFYNRLTSHVEGQDLDDESLVNLPNWLSLTFRADGEGDWFSLENAEILDYRHELDLRCGITLRRLTVRDAKGRTTELQEERLVSMASAHLAAMRLRIVPVDWSGRLEIRSGIQGGVINDIVGRYAPFEKRHLDVLDLVELDPEGVALCVRATRSRREAAFAARLRVVKGEETGRHSEKTDETSIFEMIDCAAKAGEPLVLEKVAALHSSLDTASFEPLEAASLAIRRAGDFAAMLDAHVTAWGELWRRSGLHFGNPALSTVLRFNAFHVLQTISPHSEGLDIGIPARGWQEAYRGHIFWDDLFIFPFLDFRFPTLTRSLLLYRFNRLDEARERATEAGYRGAMFPWRSASSGREETRLLQFNPLTGEWTRDYTYLQRHIGAGIAFNIWRYFEATGDLHFLSEKGAEMIIEIARFWASFATYDEKDDRFDLLGVVGPDEYHTVYPGADEPGIDNNAYTNVMAVWTLCRALEVLDHLPENRRQELRRKLDLRDEEFELWERISTRMRLAFHDDGILSQFQGFEKLRSLPEDMENDPPSQRIDWVLQQRGENVQEFRVCKQADAVMLFWIFPADELREILKRLGYGFDEDQLRRTIEYYLDCTQHDSSLSRVVFAGALAQISVARSWELYGKALQTDLGELMPGSAREGIHLGAAAGALGLLFRHYLGIRVTENAVCFEPRLPPDLGAMRFDLQLRSHLIAIEVGSDALHIRSDIVSSADLQVHCGGIQSTLRPGDEIRCALVGPDDAACLDRDGRSIGKPSEPRRHTEA</sequence>
<dbReference type="InterPro" id="IPR017045">
    <property type="entry name" value="Malt_Pase/Glycosyl_Hdrlase"/>
</dbReference>
<reference evidence="9 10" key="1">
    <citation type="submission" date="2016-10" db="EMBL/GenBank/DDBJ databases">
        <authorList>
            <person name="de Groot N.N."/>
        </authorList>
    </citation>
    <scope>NUCLEOTIDE SEQUENCE [LARGE SCALE GENOMIC DNA]</scope>
    <source>
        <strain evidence="9 10">A52C2</strain>
    </source>
</reference>
<comment type="similarity">
    <text evidence="1">Belongs to the glycosyl hydrolase 65 family.</text>
</comment>
<keyword evidence="2" id="KW-0328">Glycosyltransferase</keyword>
<dbReference type="InterPro" id="IPR011013">
    <property type="entry name" value="Gal_mutarotase_sf_dom"/>
</dbReference>
<dbReference type="Pfam" id="PF03636">
    <property type="entry name" value="Glyco_hydro_65N"/>
    <property type="match status" value="1"/>
</dbReference>
<dbReference type="GO" id="GO:0030246">
    <property type="term" value="F:carbohydrate binding"/>
    <property type="evidence" value="ECO:0007669"/>
    <property type="project" value="InterPro"/>
</dbReference>
<evidence type="ECO:0000256" key="4">
    <source>
        <dbReference type="PIRSR" id="PIRSR036289-50"/>
    </source>
</evidence>
<dbReference type="InterPro" id="IPR005196">
    <property type="entry name" value="Glyco_hydro_65_N"/>
</dbReference>
<keyword evidence="10" id="KW-1185">Reference proteome</keyword>
<dbReference type="InterPro" id="IPR005195">
    <property type="entry name" value="Glyco_hydro_65_M"/>
</dbReference>
<evidence type="ECO:0000259" key="8">
    <source>
        <dbReference type="Pfam" id="PF03636"/>
    </source>
</evidence>
<dbReference type="RefSeq" id="WP_177176776.1">
    <property type="nucleotide sequence ID" value="NZ_FOFG01000004.1"/>
</dbReference>
<feature type="binding site" evidence="5">
    <location>
        <begin position="365"/>
        <end position="366"/>
    </location>
    <ligand>
        <name>substrate</name>
    </ligand>
</feature>
<protein>
    <submittedName>
        <fullName evidence="9">Alpha,alpha-trehalase</fullName>
    </submittedName>
</protein>
<dbReference type="InterPro" id="IPR012341">
    <property type="entry name" value="6hp_glycosidase-like_sf"/>
</dbReference>
<feature type="binding site" evidence="5">
    <location>
        <begin position="623"/>
        <end position="624"/>
    </location>
    <ligand>
        <name>substrate</name>
    </ligand>
</feature>
<dbReference type="Pfam" id="PF03633">
    <property type="entry name" value="Glyco_hydro_65C"/>
    <property type="match status" value="1"/>
</dbReference>
<dbReference type="STRING" id="1855383.SAMN05216548_104241"/>
<dbReference type="Proteomes" id="UP000199647">
    <property type="component" value="Unassembled WGS sequence"/>
</dbReference>
<accession>A0A1H9FXP4</accession>
<feature type="active site" description="Proton donor" evidence="4">
    <location>
        <position position="504"/>
    </location>
</feature>
<dbReference type="GO" id="GO:0004553">
    <property type="term" value="F:hydrolase activity, hydrolyzing O-glycosyl compounds"/>
    <property type="evidence" value="ECO:0007669"/>
    <property type="project" value="TreeGrafter"/>
</dbReference>
<dbReference type="SUPFAM" id="SSF74650">
    <property type="entry name" value="Galactose mutarotase-like"/>
    <property type="match status" value="1"/>
</dbReference>
<evidence type="ECO:0000256" key="3">
    <source>
        <dbReference type="ARBA" id="ARBA00022679"/>
    </source>
</evidence>
<evidence type="ECO:0000256" key="2">
    <source>
        <dbReference type="ARBA" id="ARBA00022676"/>
    </source>
</evidence>
<dbReference type="GO" id="GO:0016757">
    <property type="term" value="F:glycosyltransferase activity"/>
    <property type="evidence" value="ECO:0007669"/>
    <property type="project" value="UniProtKB-KW"/>
</dbReference>
<dbReference type="PANTHER" id="PTHR11051:SF8">
    <property type="entry name" value="PROTEIN-GLUCOSYLGALACTOSYLHYDROXYLYSINE GLUCOSIDASE"/>
    <property type="match status" value="1"/>
</dbReference>
<feature type="domain" description="Glycoside hydrolase family 65 N-terminal" evidence="8">
    <location>
        <begin position="24"/>
        <end position="275"/>
    </location>
</feature>
<evidence type="ECO:0000256" key="5">
    <source>
        <dbReference type="PIRSR" id="PIRSR036289-51"/>
    </source>
</evidence>
<dbReference type="Gene3D" id="1.50.10.10">
    <property type="match status" value="1"/>
</dbReference>
<evidence type="ECO:0000256" key="1">
    <source>
        <dbReference type="ARBA" id="ARBA00006768"/>
    </source>
</evidence>
<dbReference type="Gene3D" id="2.70.98.40">
    <property type="entry name" value="Glycoside hydrolase, family 65, N-terminal domain"/>
    <property type="match status" value="1"/>
</dbReference>
<organism evidence="9 10">
    <name type="scientific">Faunimonas pinastri</name>
    <dbReference type="NCBI Taxonomy" id="1855383"/>
    <lineage>
        <taxon>Bacteria</taxon>
        <taxon>Pseudomonadati</taxon>
        <taxon>Pseudomonadota</taxon>
        <taxon>Alphaproteobacteria</taxon>
        <taxon>Hyphomicrobiales</taxon>
        <taxon>Afifellaceae</taxon>
        <taxon>Faunimonas</taxon>
    </lineage>
</organism>
<dbReference type="Pfam" id="PF03632">
    <property type="entry name" value="Glyco_hydro_65m"/>
    <property type="match status" value="1"/>
</dbReference>
<keyword evidence="3" id="KW-0808">Transferase</keyword>
<dbReference type="AlphaFoldDB" id="A0A1H9FXP4"/>
<dbReference type="InterPro" id="IPR037018">
    <property type="entry name" value="GH65_N"/>
</dbReference>
<evidence type="ECO:0000313" key="10">
    <source>
        <dbReference type="Proteomes" id="UP000199647"/>
    </source>
</evidence>
<dbReference type="Gene3D" id="2.60.420.10">
    <property type="entry name" value="Maltose phosphorylase, domain 3"/>
    <property type="match status" value="1"/>
</dbReference>
<dbReference type="PIRSF" id="PIRSF036289">
    <property type="entry name" value="Glycosyl_hydrolase_malt_phosph"/>
    <property type="match status" value="1"/>
</dbReference>
<evidence type="ECO:0000313" key="9">
    <source>
        <dbReference type="EMBL" id="SEQ42579.1"/>
    </source>
</evidence>
<dbReference type="InterPro" id="IPR008928">
    <property type="entry name" value="6-hairpin_glycosidase_sf"/>
</dbReference>
<dbReference type="SUPFAM" id="SSF48208">
    <property type="entry name" value="Six-hairpin glycosidases"/>
    <property type="match status" value="1"/>
</dbReference>
<evidence type="ECO:0000259" key="7">
    <source>
        <dbReference type="Pfam" id="PF03633"/>
    </source>
</evidence>
<name>A0A1H9FXP4_9HYPH</name>